<dbReference type="RefSeq" id="XP_022458605.1">
    <property type="nucleotide sequence ID" value="XM_022602840.1"/>
</dbReference>
<dbReference type="InterPro" id="IPR011990">
    <property type="entry name" value="TPR-like_helical_dom_sf"/>
</dbReference>
<dbReference type="OrthoDB" id="420195at2759"/>
<keyword evidence="2 4" id="KW-0802">TPR repeat</keyword>
<gene>
    <name evidence="6" type="ORF">KUCA_T00002576001</name>
</gene>
<dbReference type="Gene3D" id="1.25.40.10">
    <property type="entry name" value="Tetratricopeptide repeat domain"/>
    <property type="match status" value="1"/>
</dbReference>
<dbReference type="InterPro" id="IPR044059">
    <property type="entry name" value="Csn1/TTC4_wheel"/>
</dbReference>
<dbReference type="Proteomes" id="UP000019384">
    <property type="component" value="Unassembled WGS sequence"/>
</dbReference>
<dbReference type="GO" id="GO:0042026">
    <property type="term" value="P:protein refolding"/>
    <property type="evidence" value="ECO:0007669"/>
    <property type="project" value="EnsemblFungi"/>
</dbReference>
<protein>
    <recommendedName>
        <fullName evidence="5">Cns1/TTC4 wheel domain-containing protein</fullName>
    </recommendedName>
</protein>
<reference evidence="6" key="1">
    <citation type="submission" date="2013-12" db="EMBL/GenBank/DDBJ databases">
        <authorList>
            <person name="Genoscope - CEA"/>
        </authorList>
    </citation>
    <scope>NUCLEOTIDE SEQUENCE</scope>
    <source>
        <strain evidence="6">CBS 1993</strain>
    </source>
</reference>
<dbReference type="STRING" id="1382522.W6MKQ1"/>
<dbReference type="Pfam" id="PF14559">
    <property type="entry name" value="TPR_19"/>
    <property type="match status" value="1"/>
</dbReference>
<keyword evidence="1" id="KW-0677">Repeat</keyword>
<dbReference type="SUPFAM" id="SSF48452">
    <property type="entry name" value="TPR-like"/>
    <property type="match status" value="1"/>
</dbReference>
<evidence type="ECO:0000256" key="2">
    <source>
        <dbReference type="ARBA" id="ARBA00022803"/>
    </source>
</evidence>
<dbReference type="InterPro" id="IPR019734">
    <property type="entry name" value="TPR_rpt"/>
</dbReference>
<name>W6MKQ1_9ASCO</name>
<evidence type="ECO:0000256" key="1">
    <source>
        <dbReference type="ARBA" id="ARBA00022737"/>
    </source>
</evidence>
<evidence type="ECO:0000259" key="5">
    <source>
        <dbReference type="Pfam" id="PF18972"/>
    </source>
</evidence>
<dbReference type="AlphaFoldDB" id="W6MKQ1"/>
<sequence length="378" mass="43333">MSEWERMRYLAEPGEPALPPQLSQYADKSTEEVLGELNRLPLFMNELDPANGDEGANTQLEALKALAYEGEPHEVAGNFKNQGNDCFKAKRYQDAIDYYKRALDVGCEDPVLNSSLHANTAACNLALKNYRRCINDCKECLKYDSKNIKALYRSAQAYFLIQHLDEAEAVLSYGLSLEPDNPSLVSLQEQITTKRVRQRELALKKEKELKEKQLVAETLQRALTLRGILMLNYAEPLEHMKETTIKLEDAHDVESQLIFSVLVLYPTTTEFDLVDQISELTTPKQIMEMVTNRDPEYYKDPQHQEFTTKKLEAYMETESGGVVKVGKNVDLSKVLMTPSPKIPMFDNYLKLYLVPKSAAPDWLQKWDKDVQLKRRIKK</sequence>
<keyword evidence="7" id="KW-1185">Reference proteome</keyword>
<organism evidence="6 7">
    <name type="scientific">Kuraishia capsulata CBS 1993</name>
    <dbReference type="NCBI Taxonomy" id="1382522"/>
    <lineage>
        <taxon>Eukaryota</taxon>
        <taxon>Fungi</taxon>
        <taxon>Dikarya</taxon>
        <taxon>Ascomycota</taxon>
        <taxon>Saccharomycotina</taxon>
        <taxon>Pichiomycetes</taxon>
        <taxon>Pichiales</taxon>
        <taxon>Pichiaceae</taxon>
        <taxon>Kuraishia</taxon>
    </lineage>
</organism>
<evidence type="ECO:0000256" key="3">
    <source>
        <dbReference type="ARBA" id="ARBA00023602"/>
    </source>
</evidence>
<reference evidence="6" key="2">
    <citation type="submission" date="2014-02" db="EMBL/GenBank/DDBJ databases">
        <title>Complete DNA sequence of /Kuraishia capsulata/ illustrates novel genomic features among budding yeasts (/Saccharomycotina/).</title>
        <authorList>
            <person name="Morales L."/>
            <person name="Noel B."/>
            <person name="Porcel B."/>
            <person name="Marcet-Houben M."/>
            <person name="Hullo M-F."/>
            <person name="Sacerdot C."/>
            <person name="Tekaia F."/>
            <person name="Leh-Louis V."/>
            <person name="Despons L."/>
            <person name="Khanna V."/>
            <person name="Aury J-M."/>
            <person name="Barbe V."/>
            <person name="Couloux A."/>
            <person name="Labadie K."/>
            <person name="Pelletier E."/>
            <person name="Souciet J-L."/>
            <person name="Boekhout T."/>
            <person name="Gabaldon T."/>
            <person name="Wincker P."/>
            <person name="Dujon B."/>
        </authorList>
    </citation>
    <scope>NUCLEOTIDE SEQUENCE</scope>
    <source>
        <strain evidence="6">CBS 1993</strain>
    </source>
</reference>
<evidence type="ECO:0000256" key="4">
    <source>
        <dbReference type="PROSITE-ProRule" id="PRU00339"/>
    </source>
</evidence>
<dbReference type="PROSITE" id="PS50005">
    <property type="entry name" value="TPR"/>
    <property type="match status" value="1"/>
</dbReference>
<dbReference type="GO" id="GO:0005829">
    <property type="term" value="C:cytosol"/>
    <property type="evidence" value="ECO:0007669"/>
    <property type="project" value="TreeGrafter"/>
</dbReference>
<proteinExistence type="inferred from homology"/>
<dbReference type="EMBL" id="HG793127">
    <property type="protein sequence ID" value="CDK26603.1"/>
    <property type="molecule type" value="Genomic_DNA"/>
</dbReference>
<evidence type="ECO:0000313" key="6">
    <source>
        <dbReference type="EMBL" id="CDK26603.1"/>
    </source>
</evidence>
<dbReference type="GO" id="GO:0030544">
    <property type="term" value="F:Hsp70 protein binding"/>
    <property type="evidence" value="ECO:0007669"/>
    <property type="project" value="EnsemblFungi"/>
</dbReference>
<dbReference type="Pfam" id="PF18972">
    <property type="entry name" value="Wheel"/>
    <property type="match status" value="1"/>
</dbReference>
<dbReference type="GO" id="GO:0043022">
    <property type="term" value="F:ribosome binding"/>
    <property type="evidence" value="ECO:0007669"/>
    <property type="project" value="EnsemblFungi"/>
</dbReference>
<dbReference type="CDD" id="cd21381">
    <property type="entry name" value="CTWD_TTC4"/>
    <property type="match status" value="1"/>
</dbReference>
<evidence type="ECO:0000313" key="7">
    <source>
        <dbReference type="Proteomes" id="UP000019384"/>
    </source>
</evidence>
<dbReference type="GeneID" id="34519993"/>
<dbReference type="HOGENOM" id="CLU_040446_1_0_1"/>
<dbReference type="GO" id="GO:0051879">
    <property type="term" value="F:Hsp90 protein binding"/>
    <property type="evidence" value="ECO:0007669"/>
    <property type="project" value="EnsemblFungi"/>
</dbReference>
<feature type="domain" description="Cns1/TTC4 wheel" evidence="5">
    <location>
        <begin position="249"/>
        <end position="366"/>
    </location>
</feature>
<dbReference type="PANTHER" id="PTHR46035">
    <property type="entry name" value="TETRATRICOPEPTIDE REPEAT PROTEIN 4"/>
    <property type="match status" value="1"/>
</dbReference>
<dbReference type="SMART" id="SM00028">
    <property type="entry name" value="TPR"/>
    <property type="match status" value="3"/>
</dbReference>
<dbReference type="PANTHER" id="PTHR46035:SF1">
    <property type="entry name" value="TETRATRICOPEPTIDE REPEAT PROTEIN 4"/>
    <property type="match status" value="1"/>
</dbReference>
<feature type="repeat" description="TPR" evidence="4">
    <location>
        <begin position="148"/>
        <end position="181"/>
    </location>
</feature>
<comment type="similarity">
    <text evidence="3">Belongs to the TTC4 family.</text>
</comment>
<accession>W6MKQ1</accession>
<dbReference type="GO" id="GO:0005634">
    <property type="term" value="C:nucleus"/>
    <property type="evidence" value="ECO:0007669"/>
    <property type="project" value="TreeGrafter"/>
</dbReference>